<accession>I3W0R6</accession>
<dbReference type="AlphaFoldDB" id="I3W0R6"/>
<evidence type="ECO:0000313" key="2">
    <source>
        <dbReference type="EMBL" id="AFK89193.1"/>
    </source>
</evidence>
<feature type="domain" description="Transposase DDE" evidence="1">
    <location>
        <begin position="2"/>
        <end position="196"/>
    </location>
</feature>
<geneLocation type="plasmid" evidence="2">
    <name>pJ337-114</name>
</geneLocation>
<reference evidence="2" key="1">
    <citation type="submission" date="2012-01" db="EMBL/GenBank/DDBJ databases">
        <authorList>
            <person name="Summers A.O."/>
            <person name="Wireman J."/>
            <person name="Sale K."/>
        </authorList>
    </citation>
    <scope>NUCLEOTIDE SEQUENCE</scope>
    <source>
        <strain evidence="2">J3-37</strain>
        <plasmid evidence="2">pJ337-114</plasmid>
    </source>
</reference>
<dbReference type="InterPro" id="IPR025668">
    <property type="entry name" value="Tnp_DDE_dom"/>
</dbReference>
<organism evidence="2">
    <name type="scientific">Arthrobacter sp. J3.37</name>
    <dbReference type="NCBI Taxonomy" id="347208"/>
    <lineage>
        <taxon>Bacteria</taxon>
        <taxon>Bacillati</taxon>
        <taxon>Actinomycetota</taxon>
        <taxon>Actinomycetes</taxon>
        <taxon>Micrococcales</taxon>
        <taxon>Micrococcaceae</taxon>
        <taxon>Arthrobacter</taxon>
    </lineage>
</organism>
<protein>
    <submittedName>
        <fullName evidence="2">Putative transposase</fullName>
    </submittedName>
</protein>
<evidence type="ECO:0000259" key="1">
    <source>
        <dbReference type="Pfam" id="PF13701"/>
    </source>
</evidence>
<sequence length="238" mass="25520">MLAGGGEHVSDLDILRAGAGVFGKVASNATVSRFFERTVTNPDLFSYGFSTLIRELRSRAWASAGDRNPALNATALHPLVIDLDATLVTSHSDKEMAVGTYKGGYGFAPFIASVDYGTGNGTGEVLAAVLRPGNAGANSADDHIKVFTQAIAQLPDDFYDQDGELIGKKILVRTDSAGASRKFLHHLSSLGVQFSVSYPVPVMKTNMVAWINDKQYWQPALDQDGNDRTNAWVIRGGL</sequence>
<dbReference type="Pfam" id="PF13701">
    <property type="entry name" value="DDE_Tnp_1_4"/>
    <property type="match status" value="1"/>
</dbReference>
<name>I3W0R6_9MICC</name>
<keyword evidence="2" id="KW-0614">Plasmid</keyword>
<dbReference type="EMBL" id="JQ418527">
    <property type="protein sequence ID" value="AFK89193.1"/>
    <property type="molecule type" value="Genomic_DNA"/>
</dbReference>
<proteinExistence type="predicted"/>